<dbReference type="EMBL" id="LCLS01000037">
    <property type="protein sequence ID" value="KKU20529.1"/>
    <property type="molecule type" value="Genomic_DNA"/>
</dbReference>
<sequence length="174" mass="19496">MISEAVETFVQIRNIPYQLGVKGVPDEILKTGRGNCTSKHLLLGRWLGEMGYKNVAIGSVQFDWEQLPIPVKYLKLLGPDTMDQHSFLLIDGYPVDATWDSGMKRYGFPVFDWDGVGATGIGVKPVGEIQTYELNYLLARVYAGGYIDIMRKIIRGPKKTPFNDAVNAWLGRNL</sequence>
<gene>
    <name evidence="1" type="ORF">UX31_C0037G0003</name>
</gene>
<evidence type="ECO:0008006" key="3">
    <source>
        <dbReference type="Google" id="ProtNLM"/>
    </source>
</evidence>
<name>A0A0G1NIV5_9BACT</name>
<reference evidence="1 2" key="1">
    <citation type="journal article" date="2015" name="Nature">
        <title>rRNA introns, odd ribosomes, and small enigmatic genomes across a large radiation of phyla.</title>
        <authorList>
            <person name="Brown C.T."/>
            <person name="Hug L.A."/>
            <person name="Thomas B.C."/>
            <person name="Sharon I."/>
            <person name="Castelle C.J."/>
            <person name="Singh A."/>
            <person name="Wilkins M.J."/>
            <person name="Williams K.H."/>
            <person name="Banfield J.F."/>
        </authorList>
    </citation>
    <scope>NUCLEOTIDE SEQUENCE [LARGE SCALE GENOMIC DNA]</scope>
</reference>
<proteinExistence type="predicted"/>
<comment type="caution">
    <text evidence="1">The sequence shown here is derived from an EMBL/GenBank/DDBJ whole genome shotgun (WGS) entry which is preliminary data.</text>
</comment>
<dbReference type="Proteomes" id="UP000034107">
    <property type="component" value="Unassembled WGS sequence"/>
</dbReference>
<evidence type="ECO:0000313" key="1">
    <source>
        <dbReference type="EMBL" id="KKU20529.1"/>
    </source>
</evidence>
<protein>
    <recommendedName>
        <fullName evidence="3">Transglutaminase-like domain-containing protein</fullName>
    </recommendedName>
</protein>
<evidence type="ECO:0000313" key="2">
    <source>
        <dbReference type="Proteomes" id="UP000034107"/>
    </source>
</evidence>
<organism evidence="1 2">
    <name type="scientific">Candidatus Nomurabacteria bacterium GW2011_GWA1_46_11</name>
    <dbReference type="NCBI Taxonomy" id="1618732"/>
    <lineage>
        <taxon>Bacteria</taxon>
        <taxon>Candidatus Nomuraibacteriota</taxon>
    </lineage>
</organism>
<accession>A0A0G1NIV5</accession>
<dbReference type="AlphaFoldDB" id="A0A0G1NIV5"/>